<accession>A0A024W7I5</accession>
<feature type="transmembrane region" description="Helical" evidence="1">
    <location>
        <begin position="43"/>
        <end position="66"/>
    </location>
</feature>
<evidence type="ECO:0000256" key="1">
    <source>
        <dbReference type="SAM" id="Phobius"/>
    </source>
</evidence>
<keyword evidence="1" id="KW-0472">Membrane</keyword>
<evidence type="ECO:0000313" key="3">
    <source>
        <dbReference type="Proteomes" id="UP000030708"/>
    </source>
</evidence>
<reference evidence="2 3" key="1">
    <citation type="submission" date="2013-02" db="EMBL/GenBank/DDBJ databases">
        <title>The Genome Annotation of Plasmodium falciparum Tanzania (2000708).</title>
        <authorList>
            <consortium name="The Broad Institute Genome Sequencing Platform"/>
            <consortium name="The Broad Institute Genome Sequencing Center for Infectious Disease"/>
            <person name="Neafsey D."/>
            <person name="Hoffman S."/>
            <person name="Volkman S."/>
            <person name="Rosenthal P."/>
            <person name="Walker B."/>
            <person name="Young S.K."/>
            <person name="Zeng Q."/>
            <person name="Gargeya S."/>
            <person name="Fitzgerald M."/>
            <person name="Haas B."/>
            <person name="Abouelleil A."/>
            <person name="Allen A.W."/>
            <person name="Alvarado L."/>
            <person name="Arachchi H.M."/>
            <person name="Berlin A.M."/>
            <person name="Chapman S.B."/>
            <person name="Gainer-Dewar J."/>
            <person name="Goldberg J."/>
            <person name="Griggs A."/>
            <person name="Gujja S."/>
            <person name="Hansen M."/>
            <person name="Howarth C."/>
            <person name="Imamovic A."/>
            <person name="Ireland A."/>
            <person name="Larimer J."/>
            <person name="McCowan C."/>
            <person name="Murphy C."/>
            <person name="Pearson M."/>
            <person name="Poon T.W."/>
            <person name="Priest M."/>
            <person name="Roberts A."/>
            <person name="Saif S."/>
            <person name="Shea T."/>
            <person name="Sisk P."/>
            <person name="Sykes S."/>
            <person name="Wortman J."/>
            <person name="Nusbaum C."/>
            <person name="Birren B."/>
        </authorList>
    </citation>
    <scope>NUCLEOTIDE SEQUENCE [LARGE SCALE GENOMIC DNA]</scope>
    <source>
        <strain evidence="3">Tanzania (2000708)</strain>
    </source>
</reference>
<sequence>MTITLWDTIDSYYFMWYCMYTLYKMVPIKIFKNKKKKLTLKLGKLFVYLFSYFIFKLNYLYIYSYIYTNFTLYNNSIYEYVLMLEYGAMKMDVYFCHCIG</sequence>
<dbReference type="AlphaFoldDB" id="A0A024W7I5"/>
<keyword evidence="1" id="KW-1133">Transmembrane helix</keyword>
<organism evidence="2 3">
    <name type="scientific">Plasmodium falciparum Tanzania</name>
    <name type="common">2000708</name>
    <dbReference type="NCBI Taxonomy" id="1036725"/>
    <lineage>
        <taxon>Eukaryota</taxon>
        <taxon>Sar</taxon>
        <taxon>Alveolata</taxon>
        <taxon>Apicomplexa</taxon>
        <taxon>Aconoidasida</taxon>
        <taxon>Haemosporida</taxon>
        <taxon>Plasmodiidae</taxon>
        <taxon>Plasmodium</taxon>
        <taxon>Plasmodium (Laverania)</taxon>
    </lineage>
</organism>
<gene>
    <name evidence="2" type="ORF">PFTANZ_02620</name>
</gene>
<reference evidence="2 3" key="2">
    <citation type="submission" date="2013-02" db="EMBL/GenBank/DDBJ databases">
        <title>The Genome Sequence of Plasmodium falciparum Tanzania (2000708).</title>
        <authorList>
            <consortium name="The Broad Institute Genome Sequencing Platform"/>
            <consortium name="The Broad Institute Genome Sequencing Center for Infectious Disease"/>
            <person name="Neafsey D."/>
            <person name="Cheeseman I."/>
            <person name="Volkman S."/>
            <person name="Adams J."/>
            <person name="Walker B."/>
            <person name="Young S.K."/>
            <person name="Zeng Q."/>
            <person name="Gargeya S."/>
            <person name="Fitzgerald M."/>
            <person name="Haas B."/>
            <person name="Abouelleil A."/>
            <person name="Alvarado L."/>
            <person name="Arachchi H.M."/>
            <person name="Berlin A.M."/>
            <person name="Chapman S.B."/>
            <person name="Dewar J."/>
            <person name="Goldberg J."/>
            <person name="Griggs A."/>
            <person name="Gujja S."/>
            <person name="Hansen M."/>
            <person name="Howarth C."/>
            <person name="Imamovic A."/>
            <person name="Larimer J."/>
            <person name="McCowan C."/>
            <person name="Murphy C."/>
            <person name="Neiman D."/>
            <person name="Pearson M."/>
            <person name="Priest M."/>
            <person name="Roberts A."/>
            <person name="Saif S."/>
            <person name="Shea T."/>
            <person name="Sisk P."/>
            <person name="Sykes S."/>
            <person name="Wortman J."/>
            <person name="Nusbaum C."/>
            <person name="Birren B."/>
        </authorList>
    </citation>
    <scope>NUCLEOTIDE SEQUENCE [LARGE SCALE GENOMIC DNA]</scope>
    <source>
        <strain evidence="3">Tanzania (2000708)</strain>
    </source>
</reference>
<evidence type="ECO:0000313" key="2">
    <source>
        <dbReference type="EMBL" id="ETW36662.1"/>
    </source>
</evidence>
<proteinExistence type="predicted"/>
<name>A0A024W7I5_PLAFA</name>
<protein>
    <submittedName>
        <fullName evidence="2">Uncharacterized protein</fullName>
    </submittedName>
</protein>
<dbReference type="EMBL" id="KI926402">
    <property type="protein sequence ID" value="ETW36662.1"/>
    <property type="molecule type" value="Genomic_DNA"/>
</dbReference>
<keyword evidence="1" id="KW-0812">Transmembrane</keyword>
<feature type="transmembrane region" description="Helical" evidence="1">
    <location>
        <begin position="12"/>
        <end position="31"/>
    </location>
</feature>
<dbReference type="Proteomes" id="UP000030708">
    <property type="component" value="Unassembled WGS sequence"/>
</dbReference>